<dbReference type="PANTHER" id="PTHR12341:SF7">
    <property type="entry name" value="5'-3' EXORIBONUCLEASE 1"/>
    <property type="match status" value="1"/>
</dbReference>
<evidence type="ECO:0000256" key="4">
    <source>
        <dbReference type="ARBA" id="ARBA00038299"/>
    </source>
</evidence>
<sequence>MGVPKFYRWISERYPCLSEVVKEYQIPDFDNLYLDMNGIIHTCSHPNDDDPHFRITEEKIFANICYYIEFLFKMIKPKKVFFMAVDGVAPRAKMNQQRGRRFRTAKAAAMLEEEAKACGEELPTEARFDSNCITPGTAFMARLQDVLKGFVVHKISSDKLWKNVRVYLSGHETPGEGEHKIMDFIRYEKSQPDYNPNTRHCLYGLDADLIMLGLCSHEPFFSLLREEVKFGGKRKQKRITTPEETTFHLLHISLLRDYLGHEFSPVKDKIPFPFDLEHVVDDFVLMSFLVGNDFIPHLPQLHIHHDALPVLFQTYMDVLPMLKGYINEQGYLNLERFEIFMTKLAEYDFKKFEEMNDDFQYLEGKSKSKKGDESEKISTSDVLANLGFSSLAISGTAEYDSSTDEEENSEEESTLELEFNMHKVDYYMNKLDFEVVTPEILRDQAEGYVRAIQWNLHYYYNGVVSWSWYYPHHYSPYISDVKDFKNMEMAFELGKPFLPFQQLLAVLPKLSKDFLPEVYQKLMCENDSQLIDYYPDDFATDLNGKQQEWEAVVLIPFINEKLLCKCAEIADKYLTEEEKKRNRHGPHLLYTYTDKSSGPFRSFLPGHYPPTDAVHAKVTEIDQDFFRLPPEKLIKGLLDGVVMDKFIIGFPTLRTLKHSAKLKNEKVKVFQMVSLKENMMLKIEEKTEDDINKICEKVLGKIIYVNWPHLREGLVTAISDGITRYSYDKRSHTLKFVQEEMSREEKKTWERQVDSVEEYLYQRWGIFAGQTKVLAHVKRLSGSKIVLTKDGKVKEEKQFENSTTNFALQTTVSDIDAFSPDVEIEKTVQDVLQPGSTVFVLAPQYYGSVGKVVDCDQLSSKGVIVVNIELVSEPDLLPVIQNQDELMLEQFMPAYVVAQQLGMESHFISRLTGTFLVQTSPKGSSNPNRVNIGLNLKFNHRNEEVQGFSKRVDNQWLYSEEAVKILNSYISKFADFFEKLIGYIGCDVVYLEDIYPNGEGLKIIKEMASWLKEQACSKADRQSCGIKKLDNGIVCAIEKTVLSSLKDDIYHIKKGILPAQLYSPYMCKGVYMPDSRATFHLFDRVVNISPSSSVPLGLKGTIIGIQTADKECDYIYEILFDTEFTGGMSTSSGSNKIYRMAPNAIINISHGERLKRQSNSPSKSGRNIIPRLNRTNLFDSAVKQMHTADSSPMHILQKKSPNKSASLQTQPFYKADTTNMFQAQDPKYVNPVFSPTWSESKQFVTPKANRLSGGYINSSNNLMQPNTSNQTHLKNFWAELKKTPESQSPSNKQMPNIQQNKNEQGYGQKVSVEELFQGAQNHIDNNQGRNMQREKAPPPSRVSNKDAVEVLRQFCLEHLKAPPIFSYNSYGATHLVIATVSLANGEKVSSVPCQNKFEAAADAAAKTLASLHSRLAGLPTNQNYLTGIIQHESNIGRIPVPPTPRNLQPDYRPFILCPPHYVPVPNFQQPPPVLPPFNPACFDVPVLRHPQPLHSTHIPDSFVKANQRFLLDSEACMSTQQLQTPLPSQNSNNRTSFGEKDVVHLPGGGTAVMRSPKLGTPKSNDPVNSSMFVPAQVMKQAIKTPSESGLSSSEWPDLPPLKEVQNPLEKNSLKSQSSPKERTQLYSDASISSDTPQSSDAKQPASHPSNMTVLKSKNKRRIAANFQNPVGN</sequence>
<dbReference type="PANTHER" id="PTHR12341">
    <property type="entry name" value="5'-&gt;3' EXORIBONUCLEASE"/>
    <property type="match status" value="1"/>
</dbReference>
<dbReference type="GO" id="GO:0005634">
    <property type="term" value="C:nucleus"/>
    <property type="evidence" value="ECO:0007669"/>
    <property type="project" value="TreeGrafter"/>
</dbReference>
<feature type="domain" description="Xrn1 N-terminal" evidence="7">
    <location>
        <begin position="1"/>
        <end position="227"/>
    </location>
</feature>
<feature type="domain" description="Exoribonuclease Xrn1 D2/D3" evidence="11">
    <location>
        <begin position="834"/>
        <end position="1047"/>
    </location>
</feature>
<feature type="domain" description="5'-3' exoribonuclease 1 SH3-like" evidence="9">
    <location>
        <begin position="1077"/>
        <end position="1147"/>
    </location>
</feature>
<keyword evidence="5" id="KW-0694">RNA-binding</keyword>
<evidence type="ECO:0000259" key="9">
    <source>
        <dbReference type="Pfam" id="PF18129"/>
    </source>
</evidence>
<gene>
    <name evidence="12" type="primary">Xrn1</name>
    <name evidence="12" type="ORF">AVEN_91971_1</name>
</gene>
<comment type="similarity">
    <text evidence="4 5">Belongs to the 5'-3' exonuclease family.</text>
</comment>
<evidence type="ECO:0000259" key="8">
    <source>
        <dbReference type="Pfam" id="PF17846"/>
    </source>
</evidence>
<evidence type="ECO:0000259" key="11">
    <source>
        <dbReference type="Pfam" id="PF18334"/>
    </source>
</evidence>
<evidence type="ECO:0000256" key="1">
    <source>
        <dbReference type="ARBA" id="ARBA00022722"/>
    </source>
</evidence>
<dbReference type="Gene3D" id="3.40.50.12390">
    <property type="match status" value="1"/>
</dbReference>
<dbReference type="GO" id="GO:0005737">
    <property type="term" value="C:cytoplasm"/>
    <property type="evidence" value="ECO:0007669"/>
    <property type="project" value="UniProtKB-SubCell"/>
</dbReference>
<dbReference type="CDD" id="cd18673">
    <property type="entry name" value="PIN_XRN1-2-like"/>
    <property type="match status" value="1"/>
</dbReference>
<evidence type="ECO:0000259" key="7">
    <source>
        <dbReference type="Pfam" id="PF03159"/>
    </source>
</evidence>
<dbReference type="Pfam" id="PF17846">
    <property type="entry name" value="XRN_M"/>
    <property type="match status" value="1"/>
</dbReference>
<dbReference type="GO" id="GO:0016075">
    <property type="term" value="P:rRNA catabolic process"/>
    <property type="evidence" value="ECO:0007669"/>
    <property type="project" value="TreeGrafter"/>
</dbReference>
<dbReference type="Pfam" id="PF03159">
    <property type="entry name" value="XRN_N"/>
    <property type="match status" value="1"/>
</dbReference>
<keyword evidence="1 5" id="KW-0540">Nuclease</keyword>
<dbReference type="Pfam" id="PF18129">
    <property type="entry name" value="SH3_12"/>
    <property type="match status" value="1"/>
</dbReference>
<dbReference type="InterPro" id="IPR047007">
    <property type="entry name" value="XRN1_D1_sf"/>
</dbReference>
<comment type="caution">
    <text evidence="12">The sequence shown here is derived from an EMBL/GenBank/DDBJ whole genome shotgun (WGS) entry which is preliminary data.</text>
</comment>
<keyword evidence="3 5" id="KW-0269">Exonuclease</keyword>
<dbReference type="OrthoDB" id="372487at2759"/>
<keyword evidence="2 5" id="KW-0378">Hydrolase</keyword>
<evidence type="ECO:0000256" key="6">
    <source>
        <dbReference type="SAM" id="MobiDB-lite"/>
    </source>
</evidence>
<feature type="region of interest" description="Disordered" evidence="6">
    <location>
        <begin position="1522"/>
        <end position="1569"/>
    </location>
</feature>
<evidence type="ECO:0000313" key="13">
    <source>
        <dbReference type="Proteomes" id="UP000499080"/>
    </source>
</evidence>
<dbReference type="Gene3D" id="2.30.30.750">
    <property type="match status" value="1"/>
</dbReference>
<dbReference type="EMBL" id="BGPR01004294">
    <property type="protein sequence ID" value="GBM98115.1"/>
    <property type="molecule type" value="Genomic_DNA"/>
</dbReference>
<dbReference type="PIRSF" id="PIRSF006743">
    <property type="entry name" value="Exonuclease_Xnr1"/>
    <property type="match status" value="1"/>
</dbReference>
<dbReference type="GO" id="GO:0003723">
    <property type="term" value="F:RNA binding"/>
    <property type="evidence" value="ECO:0007669"/>
    <property type="project" value="UniProtKB-KW"/>
</dbReference>
<accession>A0A4Y2K8R0</accession>
<dbReference type="Proteomes" id="UP000499080">
    <property type="component" value="Unassembled WGS sequence"/>
</dbReference>
<dbReference type="Gene3D" id="2.170.260.40">
    <property type="match status" value="1"/>
</dbReference>
<dbReference type="GO" id="GO:0004534">
    <property type="term" value="F:5'-3' RNA exonuclease activity"/>
    <property type="evidence" value="ECO:0007669"/>
    <property type="project" value="TreeGrafter"/>
</dbReference>
<feature type="domain" description="Xrn1 helical" evidence="8">
    <location>
        <begin position="274"/>
        <end position="594"/>
    </location>
</feature>
<comment type="subcellular location">
    <subcellularLocation>
        <location evidence="5">Cytoplasm</location>
    </subcellularLocation>
</comment>
<feature type="region of interest" description="Disordered" evidence="6">
    <location>
        <begin position="1283"/>
        <end position="1304"/>
    </location>
</feature>
<dbReference type="InterPro" id="IPR004859">
    <property type="entry name" value="Xrn1_N"/>
</dbReference>
<evidence type="ECO:0000256" key="5">
    <source>
        <dbReference type="PIRNR" id="PIRNR006743"/>
    </source>
</evidence>
<evidence type="ECO:0000256" key="2">
    <source>
        <dbReference type="ARBA" id="ARBA00022801"/>
    </source>
</evidence>
<feature type="compositionally biased region" description="Polar residues" evidence="6">
    <location>
        <begin position="1613"/>
        <end position="1655"/>
    </location>
</feature>
<feature type="region of interest" description="Disordered" evidence="6">
    <location>
        <begin position="1323"/>
        <end position="1343"/>
    </location>
</feature>
<keyword evidence="13" id="KW-1185">Reference proteome</keyword>
<evidence type="ECO:0000259" key="10">
    <source>
        <dbReference type="Pfam" id="PF18332"/>
    </source>
</evidence>
<dbReference type="InterPro" id="IPR040992">
    <property type="entry name" value="XRN1_D1"/>
</dbReference>
<feature type="compositionally biased region" description="Polar residues" evidence="6">
    <location>
        <begin position="1522"/>
        <end position="1536"/>
    </location>
</feature>
<dbReference type="FunFam" id="3.40.50.12390:FF:000002">
    <property type="entry name" value="5'-3' exoribonuclease 1"/>
    <property type="match status" value="1"/>
</dbReference>
<organism evidence="12 13">
    <name type="scientific">Araneus ventricosus</name>
    <name type="common">Orbweaver spider</name>
    <name type="synonym">Epeira ventricosa</name>
    <dbReference type="NCBI Taxonomy" id="182803"/>
    <lineage>
        <taxon>Eukaryota</taxon>
        <taxon>Metazoa</taxon>
        <taxon>Ecdysozoa</taxon>
        <taxon>Arthropoda</taxon>
        <taxon>Chelicerata</taxon>
        <taxon>Arachnida</taxon>
        <taxon>Araneae</taxon>
        <taxon>Araneomorphae</taxon>
        <taxon>Entelegynae</taxon>
        <taxon>Araneoidea</taxon>
        <taxon>Araneidae</taxon>
        <taxon>Araneus</taxon>
    </lineage>
</organism>
<dbReference type="InterPro" id="IPR041385">
    <property type="entry name" value="SH3_12"/>
</dbReference>
<dbReference type="EC" id="3.1.13.-" evidence="5"/>
<dbReference type="InterPro" id="IPR027073">
    <property type="entry name" value="5_3_exoribonuclease"/>
</dbReference>
<feature type="region of interest" description="Disordered" evidence="6">
    <location>
        <begin position="1582"/>
        <end position="1672"/>
    </location>
</feature>
<dbReference type="InterPro" id="IPR041412">
    <property type="entry name" value="Xrn1_helical"/>
</dbReference>
<keyword evidence="5" id="KW-0963">Cytoplasm</keyword>
<evidence type="ECO:0000313" key="12">
    <source>
        <dbReference type="EMBL" id="GBM98115.1"/>
    </source>
</evidence>
<dbReference type="Pfam" id="PF18334">
    <property type="entry name" value="XRN1_D2_D3"/>
    <property type="match status" value="1"/>
</dbReference>
<dbReference type="Pfam" id="PF18332">
    <property type="entry name" value="XRN1_D1"/>
    <property type="match status" value="1"/>
</dbReference>
<dbReference type="InterPro" id="IPR016494">
    <property type="entry name" value="5_3_exoribonuclease_1"/>
</dbReference>
<protein>
    <recommendedName>
        <fullName evidence="5">5'-3' exoribonuclease 1</fullName>
        <ecNumber evidence="5">3.1.13.-</ecNumber>
    </recommendedName>
</protein>
<name>A0A4Y2K8R0_ARAVE</name>
<dbReference type="InterPro" id="IPR047008">
    <property type="entry name" value="XRN1_SH3_sf"/>
</dbReference>
<dbReference type="InterPro" id="IPR041106">
    <property type="entry name" value="XRN1_D2_D3"/>
</dbReference>
<feature type="compositionally biased region" description="Polar residues" evidence="6">
    <location>
        <begin position="1583"/>
        <end position="1594"/>
    </location>
</feature>
<dbReference type="GO" id="GO:0000956">
    <property type="term" value="P:nuclear-transcribed mRNA catabolic process"/>
    <property type="evidence" value="ECO:0007669"/>
    <property type="project" value="InterPro"/>
</dbReference>
<reference evidence="12 13" key="1">
    <citation type="journal article" date="2019" name="Sci. Rep.">
        <title>Orb-weaving spider Araneus ventricosus genome elucidates the spidroin gene catalogue.</title>
        <authorList>
            <person name="Kono N."/>
            <person name="Nakamura H."/>
            <person name="Ohtoshi R."/>
            <person name="Moran D.A.P."/>
            <person name="Shinohara A."/>
            <person name="Yoshida Y."/>
            <person name="Fujiwara M."/>
            <person name="Mori M."/>
            <person name="Tomita M."/>
            <person name="Arakawa K."/>
        </authorList>
    </citation>
    <scope>NUCLEOTIDE SEQUENCE [LARGE SCALE GENOMIC DNA]</scope>
</reference>
<proteinExistence type="inferred from homology"/>
<feature type="compositionally biased region" description="Polar residues" evidence="6">
    <location>
        <begin position="1285"/>
        <end position="1304"/>
    </location>
</feature>
<dbReference type="Gene3D" id="1.25.40.1050">
    <property type="match status" value="1"/>
</dbReference>
<evidence type="ECO:0000256" key="3">
    <source>
        <dbReference type="ARBA" id="ARBA00022839"/>
    </source>
</evidence>
<feature type="domain" description="5'-3' exoribonuclease 1 D1" evidence="10">
    <location>
        <begin position="636"/>
        <end position="815"/>
    </location>
</feature>